<proteinExistence type="predicted"/>
<feature type="compositionally biased region" description="Basic and acidic residues" evidence="1">
    <location>
        <begin position="1"/>
        <end position="19"/>
    </location>
</feature>
<comment type="caution">
    <text evidence="2">The sequence shown here is derived from an EMBL/GenBank/DDBJ whole genome shotgun (WGS) entry which is preliminary data.</text>
</comment>
<feature type="compositionally biased region" description="Basic residues" evidence="1">
    <location>
        <begin position="64"/>
        <end position="76"/>
    </location>
</feature>
<dbReference type="RefSeq" id="WP_129222877.1">
    <property type="nucleotide sequence ID" value="NZ_SDOZ01000001.1"/>
</dbReference>
<name>A0A4Q2KKG4_9FIRM</name>
<gene>
    <name evidence="2" type="ORF">ESZ91_00040</name>
</gene>
<evidence type="ECO:0000313" key="2">
    <source>
        <dbReference type="EMBL" id="RXZ63803.1"/>
    </source>
</evidence>
<organism evidence="2 3">
    <name type="scientific">Candidatus Borkfalkia ceftriaxoniphila</name>
    <dbReference type="NCBI Taxonomy" id="2508949"/>
    <lineage>
        <taxon>Bacteria</taxon>
        <taxon>Bacillati</taxon>
        <taxon>Bacillota</taxon>
        <taxon>Clostridia</taxon>
        <taxon>Christensenellales</taxon>
        <taxon>Christensenellaceae</taxon>
        <taxon>Candidatus Borkfalkia</taxon>
    </lineage>
</organism>
<dbReference type="EMBL" id="SDOZ01000001">
    <property type="protein sequence ID" value="RXZ63803.1"/>
    <property type="molecule type" value="Genomic_DNA"/>
</dbReference>
<reference evidence="2 3" key="1">
    <citation type="journal article" date="2019" name="Gut">
        <title>Antibiotics-induced monodominance of a novel gut bacterial order.</title>
        <authorList>
            <person name="Hildebrand F."/>
            <person name="Moitinho-Silva L."/>
            <person name="Blasche S."/>
            <person name="Jahn M.T."/>
            <person name="Gossmann T.I."/>
            <person name="Heuerta-Cepas J."/>
            <person name="Hercog R."/>
            <person name="Luetge M."/>
            <person name="Bahram M."/>
            <person name="Pryszlak A."/>
            <person name="Alves R.J."/>
            <person name="Waszak S.M."/>
            <person name="Zhu A."/>
            <person name="Ye L."/>
            <person name="Costea P.I."/>
            <person name="Aalvink S."/>
            <person name="Belzer C."/>
            <person name="Forslund S.K."/>
            <person name="Sunagawa S."/>
            <person name="Hentschel U."/>
            <person name="Merten C."/>
            <person name="Patil K.R."/>
            <person name="Benes V."/>
            <person name="Bork P."/>
        </authorList>
    </citation>
    <scope>NUCLEOTIDE SEQUENCE [LARGE SCALE GENOMIC DNA]</scope>
    <source>
        <strain evidence="2 3">HDS1380</strain>
    </source>
</reference>
<keyword evidence="3" id="KW-1185">Reference proteome</keyword>
<feature type="region of interest" description="Disordered" evidence="1">
    <location>
        <begin position="58"/>
        <end position="77"/>
    </location>
</feature>
<accession>A0A4Q2KKG4</accession>
<dbReference type="OrthoDB" id="2081856at2"/>
<sequence length="351" mass="41113">MKRNKDEETKSDKTVEQKQHATPNYRRPYGLLQKAGVSTAGMTPRDAWSAWNELRKEERAAKEKKPKAAKIPKIRKGQVPVPELSAWNRDMANNNSMFNRGDNTVDAYKSYADEINGWDISVKQKEKLIGQLKKKYDEKLSLDARYVPWTVSGPAQYPAQKMNGIAERAMQKSVEISDWFKGVERSVKNSNRQYQEDRKTEAKRKEEEFHHLMRSMPNMGATTVATWLTPIAQYDPKRYAELYEKYDKEYHFRKNTNAAKLYDKVKTGEYTGKKPPKKLMESDSYNAYRKTIQSGERVFMKFTTKPKPQLIYALKKRGWHWNGNEEAWSVPVEKYDADFVKSIEDQYKKYL</sequence>
<dbReference type="AlphaFoldDB" id="A0A4Q2KKG4"/>
<evidence type="ECO:0000256" key="1">
    <source>
        <dbReference type="SAM" id="MobiDB-lite"/>
    </source>
</evidence>
<evidence type="ECO:0000313" key="3">
    <source>
        <dbReference type="Proteomes" id="UP000291269"/>
    </source>
</evidence>
<protein>
    <submittedName>
        <fullName evidence="2">Uncharacterized protein</fullName>
    </submittedName>
</protein>
<dbReference type="Proteomes" id="UP000291269">
    <property type="component" value="Unassembled WGS sequence"/>
</dbReference>
<feature type="region of interest" description="Disordered" evidence="1">
    <location>
        <begin position="1"/>
        <end position="45"/>
    </location>
</feature>